<accession>A0A150WUC5</accession>
<feature type="chain" id="PRO_5007573437" evidence="1">
    <location>
        <begin position="22"/>
        <end position="1136"/>
    </location>
</feature>
<comment type="caution">
    <text evidence="2">The sequence shown here is derived from an EMBL/GenBank/DDBJ whole genome shotgun (WGS) entry which is preliminary data.</text>
</comment>
<dbReference type="Proteomes" id="UP000075391">
    <property type="component" value="Unassembled WGS sequence"/>
</dbReference>
<evidence type="ECO:0000256" key="1">
    <source>
        <dbReference type="SAM" id="SignalP"/>
    </source>
</evidence>
<sequence>MSLRIVIVCALCLMMLSIASAESVSLPLKSVKKPSADLLNRSGSPLDVGQAAALANQGTDLSTFNPIENKMWQNRIYDAVENVPGAYPAAARGVQFLSEEAALPFTYMSRVQSIESPGLFYRLSLSRYSHTTLMRAALLRKLGYYVPSPKYYRNLRVQFASEEEKEAFLKNAQESMISDFESRGWVTENNKTNHSVVFSDAVLEPAVAEYFDIQWGYAPDPNNPDQLPTVQRFSRYRAYRALILPFSLVDVPESINRFSPKLGSVLSGHVVLTHPSAESFSACTYEDARWLVRRLAQLRYQDFQDIVKAGAFPAELEELVLAKLIHRAHNALELFNLKGAANWTLPRLDITTKSGLIQNGKVMKEFVPGYPQRFAHGDRQSPFQDGDLERYLGIRSKTMAIGTVINYLNEKLDLLKVNDLYANRREEITNRIMDHIRTKPNEPLYQQVEAWGGPVGGFNLAATRHVSTGTYYGSSAAIQLVDNMSVAGRLGYFMTLDGVPDVVPFAGANVMVMRDYTHVRPLLSITEGAKVPWKNILLPRYMNNLSKVLAEKDLITSEDGKKQQPLDAFLAELREGEVFTITDSVALSAYAQLTSSLDVLMGITPLSFINSISVGADGSRAILRQTSFMRTKEGIQVYVRNQKASALGMSLDVNYFINLMRVRASTTWTDLNTDAFVIDYNPEYAELLDTENADAKFVKDFLATRNNLKPALRSLFKSNDPELLYANFAHKKFEIDHQLKTKEMRTKVFAIRMNSFTEDHLLKIRYPRSSEAPDLDPKESEVTLFANKRGELKGRDLLGFATDWIKGILNKWKPDNRIDLAESNDPNPANTPFGKAYWRTVTTEADLTVKGTQYPSVAVIQHVWGGWHLNRKKFFKLLDEVQQELNGAPLMSYRLIEPEAFSTVTAVDFYRITANLSILPGGLDKVRDLILQPDANGKSVKRSKFISGVFQRLSEKMGRKARANDKEMFDDMLKVLGNGNYNAGKNRYMAACYEYHENRHGGGKNDSAQNTPTSAWLNGTNYDCMIPWMEKLLKASASYPKDKKSQTQWMTNVLYILEEEIPLPQLLKFLGEENYVFFVRINGFRSGDEDGDLEYFSNTLGDPKKNMDYASGLIAMFANKTRISPIELDRSQGSFR</sequence>
<dbReference type="OrthoDB" id="5287094at2"/>
<evidence type="ECO:0000313" key="3">
    <source>
        <dbReference type="Proteomes" id="UP000075391"/>
    </source>
</evidence>
<name>A0A150WUC5_BDEBC</name>
<keyword evidence="1" id="KW-0732">Signal</keyword>
<dbReference type="AlphaFoldDB" id="A0A150WUC5"/>
<reference evidence="2 3" key="1">
    <citation type="submission" date="2016-03" db="EMBL/GenBank/DDBJ databases">
        <authorList>
            <person name="Ploux O."/>
        </authorList>
    </citation>
    <scope>NUCLEOTIDE SEQUENCE [LARGE SCALE GENOMIC DNA]</scope>
    <source>
        <strain evidence="2 3">BER2</strain>
    </source>
</reference>
<evidence type="ECO:0000313" key="2">
    <source>
        <dbReference type="EMBL" id="KYG70180.1"/>
    </source>
</evidence>
<dbReference type="RefSeq" id="WP_063242674.1">
    <property type="nucleotide sequence ID" value="NZ_LUKF01000002.1"/>
</dbReference>
<dbReference type="EMBL" id="LUKF01000002">
    <property type="protein sequence ID" value="KYG70180.1"/>
    <property type="molecule type" value="Genomic_DNA"/>
</dbReference>
<organism evidence="2 3">
    <name type="scientific">Bdellovibrio bacteriovorus</name>
    <dbReference type="NCBI Taxonomy" id="959"/>
    <lineage>
        <taxon>Bacteria</taxon>
        <taxon>Pseudomonadati</taxon>
        <taxon>Bdellovibrionota</taxon>
        <taxon>Bdellovibrionia</taxon>
        <taxon>Bdellovibrionales</taxon>
        <taxon>Pseudobdellovibrionaceae</taxon>
        <taxon>Bdellovibrio</taxon>
    </lineage>
</organism>
<feature type="signal peptide" evidence="1">
    <location>
        <begin position="1"/>
        <end position="21"/>
    </location>
</feature>
<protein>
    <submittedName>
        <fullName evidence="2">Uncharacterized protein</fullName>
    </submittedName>
</protein>
<gene>
    <name evidence="2" type="ORF">AZI85_13590</name>
</gene>
<proteinExistence type="predicted"/>